<dbReference type="EC" id="3.4.11.18" evidence="10"/>
<feature type="compositionally biased region" description="Acidic residues" evidence="12">
    <location>
        <begin position="22"/>
        <end position="34"/>
    </location>
</feature>
<feature type="region of interest" description="Disordered" evidence="12">
    <location>
        <begin position="1"/>
        <end position="81"/>
    </location>
</feature>
<evidence type="ECO:0000256" key="7">
    <source>
        <dbReference type="ARBA" id="ARBA00022670"/>
    </source>
</evidence>
<evidence type="ECO:0000256" key="2">
    <source>
        <dbReference type="ARBA" id="ARBA00001936"/>
    </source>
</evidence>
<dbReference type="CDD" id="cd01088">
    <property type="entry name" value="MetAP2"/>
    <property type="match status" value="1"/>
</dbReference>
<dbReference type="InterPro" id="IPR002468">
    <property type="entry name" value="Pept_M24A_MAP2"/>
</dbReference>
<dbReference type="InterPro" id="IPR002168">
    <property type="entry name" value="Lipase_GDXG_HIS_AS"/>
</dbReference>
<dbReference type="Pfam" id="PF00557">
    <property type="entry name" value="Peptidase_M24"/>
    <property type="match status" value="1"/>
</dbReference>
<dbReference type="SUPFAM" id="SSF55920">
    <property type="entry name" value="Creatinase/aminopeptidase"/>
    <property type="match status" value="1"/>
</dbReference>
<feature type="binding site" evidence="10">
    <location>
        <position position="292"/>
    </location>
    <ligand>
        <name>substrate</name>
    </ligand>
</feature>
<dbReference type="EMBL" id="LNZH02000208">
    <property type="protein sequence ID" value="OCB85642.1"/>
    <property type="molecule type" value="Genomic_DNA"/>
</dbReference>
<feature type="compositionally biased region" description="Basic residues" evidence="12">
    <location>
        <begin position="49"/>
        <end position="63"/>
    </location>
</feature>
<dbReference type="GO" id="GO:0005737">
    <property type="term" value="C:cytoplasm"/>
    <property type="evidence" value="ECO:0007669"/>
    <property type="project" value="UniProtKB-SubCell"/>
</dbReference>
<sequence length="1073" mass="120080">MSVADKEDGIEPTQGPTKLADGDDDAEDIEDDGPVESGPAGKYPFRQRDSKKKKKKRKPKKKKLEQTDPPRVGLSKLFPDGVYPEGEIQEYKNDNNWRTASEEKRYDERMAMQDADVTYQNIRRAAEVHRQVRKYAREFIKPGMAMLDIVNGIEDATRALVEEDGLASGVGFPTGVSLNNCAAHYTPNAGDTLVLQQGDVLKVDFGVHVNGRIVDSAFTLTFDPTYNNLLEAVKDATNTGVHEAGIDVRLGEVGGAIQEIMESYELEVNGETKRVKVIENLSGHSINRYQIHGGKSVLLVKNDDQTKMEEGEYYAIETFGSTGRGRVIESGDCSHYARKVDAPHVPLRLSSAKSLLRAINKHFGSLPFCRRYLDRVGESKYLLALNHLVAQGIVQDYPPLCDQRGAMTAQFVNCCVISLRYIFTNGPLGPRNPCPPHTFMFELSLPHPFATNVESKLDGASGSPDDLTHDTLELLRHFEGHNYTLPPSARVDPTVRQRQRERLGFLDLWKYIAFVIGKSMNSTHHMNMEKTLIHCLWGPKRKSWGWEMTFVTSVMQNASDHTHLADLPTLRRLINISGYTPLPSDAMVTPVTFPVRKRNLRGILSELDRAEDGTRELSGEWVVGRKLWKQLQAEWKASKVSSGGKTSSPDAPKRKDRVILYLHGGAYYMFSAATHRQLTIQLAKYTESRLFAVDYRLAPEVRFPGQIHDAVSAYLRLLELKIPPENILVAGDSAGGALSLVLLFYLRDNGYPLPSGAVLMSPWVDLTMSCDSWDINVAYDIIPPPKPGDHLNPIHCYLGEDTEKLIAHPYASPLFGDFHGLPPLLLQAGDSEVLRDEITLLAHKARLAGVQVRHELYEDGVHVFQQFLFLGISRRAFQACREFVMQDLPDLQERSPQYLDRTTQNQLKAETANDSTQEVNGEGSTQVQGRLSPAEISGNGDFRALYNGDAYLNKPTVDCLHESAKEKELEHDEKSKAKHKWSTLRRRFGLTPFKEKDGAASKQRDPSPTRNHHRRATGEHPSHFLSTPAPSIRSRSRTASHQDISSLCQQWADSKPSERPTTYVPASGPNHTK</sequence>
<gene>
    <name evidence="15" type="ORF">A7U60_g7292</name>
</gene>
<accession>A0A9Q5HTP0</accession>
<evidence type="ECO:0000256" key="4">
    <source>
        <dbReference type="ARBA" id="ARBA00010515"/>
    </source>
</evidence>
<dbReference type="AlphaFoldDB" id="A0A9Q5HTP0"/>
<dbReference type="Gene3D" id="1.10.10.10">
    <property type="entry name" value="Winged helix-like DNA-binding domain superfamily/Winged helix DNA-binding domain"/>
    <property type="match status" value="1"/>
</dbReference>
<feature type="binding site" evidence="10">
    <location>
        <position position="184"/>
    </location>
    <ligand>
        <name>substrate</name>
    </ligand>
</feature>
<feature type="region of interest" description="Disordered" evidence="12">
    <location>
        <begin position="909"/>
        <end position="934"/>
    </location>
</feature>
<feature type="binding site" evidence="10">
    <location>
        <position position="215"/>
    </location>
    <ligand>
        <name>a divalent metal cation</name>
        <dbReference type="ChEBI" id="CHEBI:60240"/>
        <label>1</label>
    </ligand>
</feature>
<dbReference type="PANTHER" id="PTHR45777:SF2">
    <property type="entry name" value="METHIONINE AMINOPEPTIDASE 2"/>
    <property type="match status" value="1"/>
</dbReference>
<feature type="binding site" evidence="10">
    <location>
        <position position="317"/>
    </location>
    <ligand>
        <name>a divalent metal cation</name>
        <dbReference type="ChEBI" id="CHEBI:60240"/>
        <label>2</label>
        <note>catalytic</note>
    </ligand>
</feature>
<proteinExistence type="inferred from homology"/>
<comment type="similarity">
    <text evidence="10">Belongs to the peptidase M24A family. Methionine aminopeptidase eukaryotic type 2 subfamily.</text>
</comment>
<dbReference type="Proteomes" id="UP000757232">
    <property type="component" value="Unassembled WGS sequence"/>
</dbReference>
<dbReference type="Pfam" id="PF07859">
    <property type="entry name" value="Abhydrolase_3"/>
    <property type="match status" value="1"/>
</dbReference>
<comment type="catalytic activity">
    <reaction evidence="1 10 11">
        <text>Release of N-terminal amino acids, preferentially methionine, from peptides and arylamides.</text>
        <dbReference type="EC" id="3.4.11.18"/>
    </reaction>
</comment>
<dbReference type="InterPro" id="IPR018349">
    <property type="entry name" value="Pept_M24A_MAP2_BS"/>
</dbReference>
<keyword evidence="9 10" id="KW-0378">Hydrolase</keyword>
<evidence type="ECO:0000313" key="15">
    <source>
        <dbReference type="EMBL" id="OCB85642.1"/>
    </source>
</evidence>
<dbReference type="PANTHER" id="PTHR45777">
    <property type="entry name" value="METHIONINE AMINOPEPTIDASE 2"/>
    <property type="match status" value="1"/>
</dbReference>
<feature type="domain" description="Peptidase M24" evidence="13">
    <location>
        <begin position="121"/>
        <end position="318"/>
    </location>
</feature>
<dbReference type="GO" id="GO:0046872">
    <property type="term" value="F:metal ion binding"/>
    <property type="evidence" value="ECO:0007669"/>
    <property type="project" value="UniProtKB-UniRule"/>
</dbReference>
<feature type="compositionally biased region" description="Basic and acidic residues" evidence="12">
    <location>
        <begin position="993"/>
        <end position="1007"/>
    </location>
</feature>
<comment type="caution">
    <text evidence="15">The sequence shown here is derived from an EMBL/GenBank/DDBJ whole genome shotgun (WGS) entry which is preliminary data.</text>
</comment>
<evidence type="ECO:0000256" key="8">
    <source>
        <dbReference type="ARBA" id="ARBA00022723"/>
    </source>
</evidence>
<evidence type="ECO:0000259" key="14">
    <source>
        <dbReference type="Pfam" id="PF07859"/>
    </source>
</evidence>
<keyword evidence="6 10" id="KW-0963">Cytoplasm</keyword>
<comment type="similarity">
    <text evidence="4">Belongs to the 'GDXG' lipolytic enzyme family.</text>
</comment>
<dbReference type="InterPro" id="IPR050247">
    <property type="entry name" value="Met_Aminopeptidase_Type2"/>
</dbReference>
<protein>
    <recommendedName>
        <fullName evidence="10">Methionine aminopeptidase 2</fullName>
        <shortName evidence="10">MAP 2</shortName>
        <shortName evidence="10">MetAP 2</shortName>
        <ecNumber evidence="10">3.4.11.18</ecNumber>
    </recommendedName>
    <alternativeName>
        <fullName evidence="10">Peptidase M</fullName>
    </alternativeName>
</protein>
<dbReference type="InterPro" id="IPR029058">
    <property type="entry name" value="AB_hydrolase_fold"/>
</dbReference>
<dbReference type="InterPro" id="IPR036390">
    <property type="entry name" value="WH_DNA-bd_sf"/>
</dbReference>
<evidence type="ECO:0000256" key="6">
    <source>
        <dbReference type="ARBA" id="ARBA00022490"/>
    </source>
</evidence>
<evidence type="ECO:0000256" key="3">
    <source>
        <dbReference type="ARBA" id="ARBA00001954"/>
    </source>
</evidence>
<dbReference type="SUPFAM" id="SSF46785">
    <property type="entry name" value="Winged helix' DNA-binding domain"/>
    <property type="match status" value="1"/>
</dbReference>
<dbReference type="GO" id="GO:0004239">
    <property type="term" value="F:initiator methionyl aminopeptidase activity"/>
    <property type="evidence" value="ECO:0007669"/>
    <property type="project" value="UniProtKB-UniRule"/>
</dbReference>
<dbReference type="PROSITE" id="PS01173">
    <property type="entry name" value="LIPASE_GDXG_HIS"/>
    <property type="match status" value="1"/>
</dbReference>
<evidence type="ECO:0000256" key="9">
    <source>
        <dbReference type="ARBA" id="ARBA00022801"/>
    </source>
</evidence>
<dbReference type="InterPro" id="IPR013094">
    <property type="entry name" value="AB_hydrolase_3"/>
</dbReference>
<comment type="function">
    <text evidence="10 11">Cotranslationally removes the N-terminal methionine from nascent proteins. The N-terminal methionine is often cleaved when the second residue in the primary sequence is small and uncharged (Met-Ala-, Cys, Gly, Pro, Ser, Thr, or Val).</text>
</comment>
<feature type="domain" description="Alpha/beta hydrolase fold-3" evidence="14">
    <location>
        <begin position="659"/>
        <end position="865"/>
    </location>
</feature>
<dbReference type="InterPro" id="IPR000994">
    <property type="entry name" value="Pept_M24"/>
</dbReference>
<dbReference type="OrthoDB" id="408631at2759"/>
<feature type="binding site" evidence="10">
    <location>
        <position position="284"/>
    </location>
    <ligand>
        <name>a divalent metal cation</name>
        <dbReference type="ChEBI" id="CHEBI:60240"/>
        <label>2</label>
        <note>catalytic</note>
    </ligand>
</feature>
<dbReference type="HAMAP" id="MF_03175">
    <property type="entry name" value="MetAP_2_euk"/>
    <property type="match status" value="1"/>
</dbReference>
<evidence type="ECO:0000256" key="11">
    <source>
        <dbReference type="RuleBase" id="RU003653"/>
    </source>
</evidence>
<feature type="compositionally biased region" description="Polar residues" evidence="12">
    <location>
        <begin position="909"/>
        <end position="929"/>
    </location>
</feature>
<dbReference type="InterPro" id="IPR001714">
    <property type="entry name" value="Pept_M24_MAP"/>
</dbReference>
<dbReference type="InterPro" id="IPR036005">
    <property type="entry name" value="Creatinase/aminopeptidase-like"/>
</dbReference>
<comment type="caution">
    <text evidence="10">Lacks conserved residue(s) required for the propagation of feature annotation.</text>
</comment>
<dbReference type="InterPro" id="IPR036388">
    <property type="entry name" value="WH-like_DNA-bd_sf"/>
</dbReference>
<dbReference type="FunFam" id="3.40.50.1820:FF:000252">
    <property type="entry name" value="Related to calmodulin-dependent protein kinase"/>
    <property type="match status" value="1"/>
</dbReference>
<feature type="compositionally biased region" description="Polar residues" evidence="12">
    <location>
        <begin position="1037"/>
        <end position="1052"/>
    </location>
</feature>
<feature type="compositionally biased region" description="Basic residues" evidence="12">
    <location>
        <begin position="976"/>
        <end position="988"/>
    </location>
</feature>
<dbReference type="SUPFAM" id="SSF53474">
    <property type="entry name" value="alpha/beta-Hydrolases"/>
    <property type="match status" value="1"/>
</dbReference>
<evidence type="ECO:0000259" key="13">
    <source>
        <dbReference type="Pfam" id="PF00557"/>
    </source>
</evidence>
<evidence type="ECO:0000256" key="5">
    <source>
        <dbReference type="ARBA" id="ARBA00022438"/>
    </source>
</evidence>
<keyword evidence="8 10" id="KW-0479">Metal-binding</keyword>
<comment type="cofactor">
    <cofactor evidence="10">
        <name>Co(2+)</name>
        <dbReference type="ChEBI" id="CHEBI:48828"/>
    </cofactor>
    <cofactor evidence="10">
        <name>Zn(2+)</name>
        <dbReference type="ChEBI" id="CHEBI:29105"/>
    </cofactor>
    <cofactor evidence="10">
        <name>Mn(2+)</name>
        <dbReference type="ChEBI" id="CHEBI:29035"/>
    </cofactor>
    <cofactor evidence="10">
        <name>Fe(2+)</name>
        <dbReference type="ChEBI" id="CHEBI:29033"/>
    </cofactor>
    <text evidence="10">Binds 2 divalent metal cations per subunit. Has a high-affinity and a low affinity metal-binding site. The true nature of the physiological cofactor is under debate. The enzyme is active with cobalt, zinc, manganese or divalent iron ions. Most likely, methionine aminopeptidases function as mononuclear Fe(2+)-metalloproteases under physiological conditions, and the catalytically relevant metal-binding site has been assigned to the histidine-containing high-affinity site.</text>
</comment>
<dbReference type="GO" id="GO:0070006">
    <property type="term" value="F:metalloaminopeptidase activity"/>
    <property type="evidence" value="ECO:0007669"/>
    <property type="project" value="UniProtKB-UniRule"/>
</dbReference>
<feature type="region of interest" description="Disordered" evidence="12">
    <location>
        <begin position="967"/>
        <end position="1073"/>
    </location>
</feature>
<dbReference type="GO" id="GO:0006508">
    <property type="term" value="P:proteolysis"/>
    <property type="evidence" value="ECO:0007669"/>
    <property type="project" value="UniProtKB-KW"/>
</dbReference>
<evidence type="ECO:0000256" key="12">
    <source>
        <dbReference type="SAM" id="MobiDB-lite"/>
    </source>
</evidence>
<dbReference type="PROSITE" id="PS01202">
    <property type="entry name" value="MAP_2"/>
    <property type="match status" value="1"/>
</dbReference>
<dbReference type="PRINTS" id="PR00599">
    <property type="entry name" value="MAPEPTIDASE"/>
</dbReference>
<dbReference type="Gene3D" id="3.40.50.1820">
    <property type="entry name" value="alpha/beta hydrolase"/>
    <property type="match status" value="1"/>
</dbReference>
<feature type="binding site" evidence="10">
    <location>
        <position position="204"/>
    </location>
    <ligand>
        <name>a divalent metal cation</name>
        <dbReference type="ChEBI" id="CHEBI:60240"/>
        <label>1</label>
    </ligand>
</feature>
<keyword evidence="7 10" id="KW-0645">Protease</keyword>
<evidence type="ECO:0000256" key="1">
    <source>
        <dbReference type="ARBA" id="ARBA00000294"/>
    </source>
</evidence>
<comment type="cofactor">
    <cofactor evidence="2">
        <name>Mn(2+)</name>
        <dbReference type="ChEBI" id="CHEBI:29035"/>
    </cofactor>
</comment>
<organism evidence="15 16">
    <name type="scientific">Sanghuangporus baumii</name>
    <name type="common">Phellinus baumii</name>
    <dbReference type="NCBI Taxonomy" id="108892"/>
    <lineage>
        <taxon>Eukaryota</taxon>
        <taxon>Fungi</taxon>
        <taxon>Dikarya</taxon>
        <taxon>Basidiomycota</taxon>
        <taxon>Agaricomycotina</taxon>
        <taxon>Agaricomycetes</taxon>
        <taxon>Hymenochaetales</taxon>
        <taxon>Hymenochaetaceae</taxon>
        <taxon>Sanghuangporus</taxon>
    </lineage>
</organism>
<keyword evidence="5 10" id="KW-0031">Aminopeptidase</keyword>
<dbReference type="NCBIfam" id="TIGR00501">
    <property type="entry name" value="met_pdase_II"/>
    <property type="match status" value="1"/>
</dbReference>
<feature type="binding site" evidence="10">
    <location>
        <position position="215"/>
    </location>
    <ligand>
        <name>a divalent metal cation</name>
        <dbReference type="ChEBI" id="CHEBI:60240"/>
        <label>2</label>
        <note>catalytic</note>
    </ligand>
</feature>
<name>A0A9Q5HTP0_SANBA</name>
<evidence type="ECO:0000256" key="10">
    <source>
        <dbReference type="HAMAP-Rule" id="MF_03175"/>
    </source>
</evidence>
<keyword evidence="16" id="KW-1185">Reference proteome</keyword>
<reference evidence="15" key="1">
    <citation type="submission" date="2016-06" db="EMBL/GenBank/DDBJ databases">
        <title>Draft Genome sequence of the fungus Inonotus baumii.</title>
        <authorList>
            <person name="Zhu H."/>
            <person name="Lin W."/>
        </authorList>
    </citation>
    <scope>NUCLEOTIDE SEQUENCE</scope>
    <source>
        <strain evidence="15">821</strain>
    </source>
</reference>
<dbReference type="Gene3D" id="3.90.230.10">
    <property type="entry name" value="Creatinase/methionine aminopeptidase superfamily"/>
    <property type="match status" value="1"/>
</dbReference>
<comment type="cofactor">
    <cofactor evidence="3">
        <name>Fe(2+)</name>
        <dbReference type="ChEBI" id="CHEBI:29033"/>
    </cofactor>
</comment>
<comment type="subcellular location">
    <subcellularLocation>
        <location evidence="10">Cytoplasm</location>
    </subcellularLocation>
</comment>
<evidence type="ECO:0000313" key="16">
    <source>
        <dbReference type="Proteomes" id="UP000757232"/>
    </source>
</evidence>